<keyword evidence="6" id="KW-1185">Reference proteome</keyword>
<dbReference type="SMART" id="SM00490">
    <property type="entry name" value="HELICc"/>
    <property type="match status" value="1"/>
</dbReference>
<protein>
    <submittedName>
        <fullName evidence="5">Uncharacterized protein</fullName>
    </submittedName>
</protein>
<proteinExistence type="predicted"/>
<dbReference type="InterPro" id="IPR027417">
    <property type="entry name" value="P-loop_NTPase"/>
</dbReference>
<dbReference type="FunFam" id="3.40.50.300:FF:000533">
    <property type="entry name" value="Helicase, Snf2 family"/>
    <property type="match status" value="1"/>
</dbReference>
<dbReference type="PROSITE" id="PS51192">
    <property type="entry name" value="HELICASE_ATP_BIND_1"/>
    <property type="match status" value="1"/>
</dbReference>
<dbReference type="CDD" id="cd18012">
    <property type="entry name" value="DEXQc_arch_SWI2_SNF2"/>
    <property type="match status" value="1"/>
</dbReference>
<dbReference type="Pfam" id="PF12419">
    <property type="entry name" value="DUF3670"/>
    <property type="match status" value="1"/>
</dbReference>
<keyword evidence="1" id="KW-0378">Hydrolase</keyword>
<reference evidence="5" key="1">
    <citation type="submission" date="2014-12" db="EMBL/GenBank/DDBJ databases">
        <authorList>
            <person name="Huang H.-H."/>
            <person name="Chen S.-C."/>
            <person name="Lai M.-C."/>
        </authorList>
    </citation>
    <scope>NUCLEOTIDE SEQUENCE</scope>
    <source>
        <strain evidence="5">K1F9705b</strain>
    </source>
</reference>
<dbReference type="GO" id="GO:0120545">
    <property type="term" value="F:nucleic acid conformation isomerase activity"/>
    <property type="evidence" value="ECO:0007669"/>
    <property type="project" value="UniProtKB-ARBA"/>
</dbReference>
<dbReference type="OrthoDB" id="6396at2157"/>
<evidence type="ECO:0000313" key="5">
    <source>
        <dbReference type="EMBL" id="MBR1368982.1"/>
    </source>
</evidence>
<dbReference type="Gene3D" id="3.40.50.10810">
    <property type="entry name" value="Tandem AAA-ATPase domain"/>
    <property type="match status" value="1"/>
</dbReference>
<dbReference type="SMART" id="SM00487">
    <property type="entry name" value="DEXDc"/>
    <property type="match status" value="1"/>
</dbReference>
<dbReference type="Gene3D" id="3.40.50.300">
    <property type="entry name" value="P-loop containing nucleotide triphosphate hydrolases"/>
    <property type="match status" value="1"/>
</dbReference>
<dbReference type="PANTHER" id="PTHR10799">
    <property type="entry name" value="SNF2/RAD54 HELICASE FAMILY"/>
    <property type="match status" value="1"/>
</dbReference>
<dbReference type="Proteomes" id="UP000730161">
    <property type="component" value="Unassembled WGS sequence"/>
</dbReference>
<evidence type="ECO:0000259" key="4">
    <source>
        <dbReference type="PROSITE" id="PS51194"/>
    </source>
</evidence>
<evidence type="ECO:0000256" key="1">
    <source>
        <dbReference type="ARBA" id="ARBA00022801"/>
    </source>
</evidence>
<dbReference type="RefSeq" id="WP_211530643.1">
    <property type="nucleotide sequence ID" value="NZ_JWHL01000006.1"/>
</dbReference>
<dbReference type="Pfam" id="PF00271">
    <property type="entry name" value="Helicase_C"/>
    <property type="match status" value="1"/>
</dbReference>
<feature type="region of interest" description="Disordered" evidence="2">
    <location>
        <begin position="18"/>
        <end position="46"/>
    </location>
</feature>
<dbReference type="GO" id="GO:0005524">
    <property type="term" value="F:ATP binding"/>
    <property type="evidence" value="ECO:0007669"/>
    <property type="project" value="InterPro"/>
</dbReference>
<evidence type="ECO:0000259" key="3">
    <source>
        <dbReference type="PROSITE" id="PS51192"/>
    </source>
</evidence>
<accession>A0A8J8B6T0</accession>
<feature type="domain" description="Helicase ATP-binding" evidence="3">
    <location>
        <begin position="537"/>
        <end position="692"/>
    </location>
</feature>
<dbReference type="GO" id="GO:0016787">
    <property type="term" value="F:hydrolase activity"/>
    <property type="evidence" value="ECO:0007669"/>
    <property type="project" value="UniProtKB-KW"/>
</dbReference>
<dbReference type="PROSITE" id="PS51194">
    <property type="entry name" value="HELICASE_CTER"/>
    <property type="match status" value="1"/>
</dbReference>
<dbReference type="InterPro" id="IPR014001">
    <property type="entry name" value="Helicase_ATP-bd"/>
</dbReference>
<evidence type="ECO:0000256" key="2">
    <source>
        <dbReference type="SAM" id="MobiDB-lite"/>
    </source>
</evidence>
<sequence length="990" mass="109321">MIILHGFWTPDSPGTIRVWGEDTAAPREGEKRRGRRPKIPPVRPHPFAADMESLCRTIPGTGYPSGESAEAETGSATILLPSSGSSPLPSPECGGGPEGSAILAPFTVPLLSLPLSLPDLAHLPSHLPVGRTLRFWSAAARYAADLAINGFFLPGPDGWEAALPDMDQLDALRRTFPPACRIWAGDGMDDAILITSFLNHAVHEIVSSGIGDRPLLPPKRGRKRSIPLPEEAWVVHLSGAPVSLLDEADEDELFRRTVREWINSGSLHSKTHKDDDILRGCFLLEDPDPGKRRWKLTFNLAGSETSSRLIPAEDIWNGNVTTPSGDDPADILLTELGMAARIYPELKAGLKTARPTALPLDTDGAYTFLTHAAPLLIDAGYSVILPAWWKKTGSRPSLKVSVTKTESEGRFGLRSLASYSWKVAVGDTELTPEEFDELIQQKIPLIRMHGQWVSIDESGIEMAKRAFEKRFGTMTVGELLRLSSGADPDLPLAEIVDTDGWMGWLLSEKGEMAPVPVPSSFRGTLRPYQEEGIAWLSYLTRNGIGACLADDMGLGKTIQIIAYLLAWEEEVLPALIICPTSLVGNWRREIQRFAPDLSIITHHGSSRDTALLGDADVTITTYPLVVRDLEEIRSRSWKAIIIDEAQNIKNPQAKQSRAVRSLKADHAIALTGTPVENRLTELWSIMEFLNPGYLGSLRAFKEQYAAPIERFNDPERTRQLRTLIRPFVMRRMKTDKAIISDLPEKMEMKVYCTLTPEQASLYEGVVLELLGMVKGRDGIERKGLVLSALMKLKQICNHPALFQQDTMASPDRSGKCTRLLEMLEEVLDAGERALIFTQFPSFGERLIDLITERCNVPVLFLHGGTPQKERDAMVQRFQGEGGPPIFLLSLKAGGTGLNLTAANHVFHLDRWWNPAVENQATDRAFRIGQTRDVQVRTMITGGTLEEQIDEVIEGKKKLAGSILSGGEDWIASLSDDELRDLLTLRTEAFS</sequence>
<gene>
    <name evidence="5" type="ORF">RJ53_05480</name>
</gene>
<dbReference type="CDD" id="cd18793">
    <property type="entry name" value="SF2_C_SNF"/>
    <property type="match status" value="1"/>
</dbReference>
<dbReference type="Pfam" id="PF00176">
    <property type="entry name" value="SNF2-rel_dom"/>
    <property type="match status" value="1"/>
</dbReference>
<dbReference type="AlphaFoldDB" id="A0A8J8B6T0"/>
<dbReference type="GO" id="GO:0140097">
    <property type="term" value="F:catalytic activity, acting on DNA"/>
    <property type="evidence" value="ECO:0007669"/>
    <property type="project" value="UniProtKB-ARBA"/>
</dbReference>
<dbReference type="InterPro" id="IPR022138">
    <property type="entry name" value="DUF3670"/>
</dbReference>
<name>A0A8J8B6T0_9EURY</name>
<dbReference type="InterPro" id="IPR049730">
    <property type="entry name" value="SNF2/RAD54-like_C"/>
</dbReference>
<organism evidence="5 6">
    <name type="scientific">Methanocalculus chunghsingensis</name>
    <dbReference type="NCBI Taxonomy" id="156457"/>
    <lineage>
        <taxon>Archaea</taxon>
        <taxon>Methanobacteriati</taxon>
        <taxon>Methanobacteriota</taxon>
        <taxon>Stenosarchaea group</taxon>
        <taxon>Methanomicrobia</taxon>
        <taxon>Methanomicrobiales</taxon>
        <taxon>Methanocalculaceae</taxon>
        <taxon>Methanocalculus</taxon>
    </lineage>
</organism>
<evidence type="ECO:0000313" key="6">
    <source>
        <dbReference type="Proteomes" id="UP000730161"/>
    </source>
</evidence>
<feature type="domain" description="Helicase C-terminal" evidence="4">
    <location>
        <begin position="818"/>
        <end position="982"/>
    </location>
</feature>
<comment type="caution">
    <text evidence="5">The sequence shown here is derived from an EMBL/GenBank/DDBJ whole genome shotgun (WGS) entry which is preliminary data.</text>
</comment>
<dbReference type="InterPro" id="IPR000330">
    <property type="entry name" value="SNF2_N"/>
</dbReference>
<dbReference type="InterPro" id="IPR001650">
    <property type="entry name" value="Helicase_C-like"/>
</dbReference>
<dbReference type="EMBL" id="JWHL01000006">
    <property type="protein sequence ID" value="MBR1368982.1"/>
    <property type="molecule type" value="Genomic_DNA"/>
</dbReference>
<dbReference type="InterPro" id="IPR038718">
    <property type="entry name" value="SNF2-like_sf"/>
</dbReference>
<dbReference type="SUPFAM" id="SSF52540">
    <property type="entry name" value="P-loop containing nucleoside triphosphate hydrolases"/>
    <property type="match status" value="2"/>
</dbReference>